<protein>
    <recommendedName>
        <fullName evidence="5">Long-chain-fatty-acid--CoA ligase</fullName>
        <ecNumber evidence="4">6.2.1.3</ecNumber>
    </recommendedName>
    <alternativeName>
        <fullName evidence="6">Long-chain acyl-CoA synthetase</fullName>
    </alternativeName>
</protein>
<dbReference type="InterPro" id="IPR000873">
    <property type="entry name" value="AMP-dep_synth/lig_dom"/>
</dbReference>
<dbReference type="InterPro" id="IPR045851">
    <property type="entry name" value="AMP-bd_C_sf"/>
</dbReference>
<evidence type="ECO:0000313" key="10">
    <source>
        <dbReference type="Proteomes" id="UP000032614"/>
    </source>
</evidence>
<evidence type="ECO:0000256" key="3">
    <source>
        <dbReference type="ARBA" id="ARBA00022598"/>
    </source>
</evidence>
<evidence type="ECO:0000313" key="9">
    <source>
        <dbReference type="EMBL" id="AJZ56908.1"/>
    </source>
</evidence>
<evidence type="ECO:0000256" key="4">
    <source>
        <dbReference type="ARBA" id="ARBA00026121"/>
    </source>
</evidence>
<dbReference type="EC" id="6.2.1.3" evidence="4"/>
<dbReference type="Pfam" id="PF13193">
    <property type="entry name" value="AMP-binding_C"/>
    <property type="match status" value="1"/>
</dbReference>
<dbReference type="PANTHER" id="PTHR43767:SF8">
    <property type="entry name" value="LONG-CHAIN-FATTY-ACID--COA LIGASE"/>
    <property type="match status" value="1"/>
</dbReference>
<dbReference type="GO" id="GO:0016020">
    <property type="term" value="C:membrane"/>
    <property type="evidence" value="ECO:0007669"/>
    <property type="project" value="UniProtKB-SubCell"/>
</dbReference>
<dbReference type="EMBL" id="CP010025">
    <property type="protein sequence ID" value="AJZ56908.1"/>
    <property type="molecule type" value="Genomic_DNA"/>
</dbReference>
<keyword evidence="3" id="KW-0436">Ligase</keyword>
<evidence type="ECO:0000256" key="6">
    <source>
        <dbReference type="ARBA" id="ARBA00042773"/>
    </source>
</evidence>
<sequence>MTQSRSHMEGISFSQQTLLLSALLDAKVAERPHDIAFFDGDRKVTYAEFRTLTLRTANWLEAEGVSRGDRVAVWLVNSVEWLALLFGMARIGATLVSVNTRYRSDEVSYILSRSGAKLLVMQTNFRSIDFPSIVAAIDSASVPALERIAVLNADESNPQRLIERPVIAFNPASIHDASSPEIMDDPDSVTILFTTSGTTRDPKLVMHPQRTLTDHALRCAKAYRFYEPDSRMLAVLPFCGVFGLNGALAAFAAGAPVVIMDTFDVGAALELIERHRITHIFGSDEMYRRLIDAAPGERPFPSARIFGFGAFTSSFDEYARKACERGIPLYGLYGSSELLALFSVQQPGLAVEERIRGGGMPVAHDATVRIRDVDTGELAALGECGEIEIFAPTNFIGYLGNEEATASALLPDRFFRTGDIGYLRADGSFVFETRMGDAIRLGGFLVNPVEIEDVLKRIEGVADAQVVAVEIAGQSRAVAFVITHPGAAVTEAGVIEATRSIVAAFKVPARVWFVEDFPVTQSSNGIKTQRNKLRDMAYARLRSSH</sequence>
<dbReference type="Pfam" id="PF00501">
    <property type="entry name" value="AMP-binding"/>
    <property type="match status" value="1"/>
</dbReference>
<dbReference type="InterPro" id="IPR025110">
    <property type="entry name" value="AMP-bd_C"/>
</dbReference>
<organism evidence="9 10">
    <name type="scientific">Paraburkholderia fungorum</name>
    <dbReference type="NCBI Taxonomy" id="134537"/>
    <lineage>
        <taxon>Bacteria</taxon>
        <taxon>Pseudomonadati</taxon>
        <taxon>Pseudomonadota</taxon>
        <taxon>Betaproteobacteria</taxon>
        <taxon>Burkholderiales</taxon>
        <taxon>Burkholderiaceae</taxon>
        <taxon>Paraburkholderia</taxon>
    </lineage>
</organism>
<evidence type="ECO:0000256" key="5">
    <source>
        <dbReference type="ARBA" id="ARBA00039545"/>
    </source>
</evidence>
<evidence type="ECO:0000259" key="7">
    <source>
        <dbReference type="Pfam" id="PF00501"/>
    </source>
</evidence>
<evidence type="ECO:0000259" key="8">
    <source>
        <dbReference type="Pfam" id="PF13193"/>
    </source>
</evidence>
<dbReference type="Proteomes" id="UP000032614">
    <property type="component" value="Chromosome 3"/>
</dbReference>
<feature type="domain" description="AMP-binding enzyme C-terminal" evidence="8">
    <location>
        <begin position="450"/>
        <end position="522"/>
    </location>
</feature>
<dbReference type="InterPro" id="IPR050237">
    <property type="entry name" value="ATP-dep_AMP-bd_enzyme"/>
</dbReference>
<reference evidence="9 10" key="1">
    <citation type="journal article" date="2015" name="Genome Announc.">
        <title>Complete genome sequences for 59 burkholderia isolates, both pathogenic and near neighbor.</title>
        <authorList>
            <person name="Johnson S.L."/>
            <person name="Bishop-Lilly K.A."/>
            <person name="Ladner J.T."/>
            <person name="Daligault H.E."/>
            <person name="Davenport K.W."/>
            <person name="Jaissle J."/>
            <person name="Frey K.G."/>
            <person name="Koroleva G.I."/>
            <person name="Bruce D.C."/>
            <person name="Coyne S.R."/>
            <person name="Broomall S.M."/>
            <person name="Li P.E."/>
            <person name="Teshima H."/>
            <person name="Gibbons H.S."/>
            <person name="Palacios G.F."/>
            <person name="Rosenzweig C.N."/>
            <person name="Redden C.L."/>
            <person name="Xu Y."/>
            <person name="Minogue T.D."/>
            <person name="Chain P.S."/>
        </authorList>
    </citation>
    <scope>NUCLEOTIDE SEQUENCE [LARGE SCALE GENOMIC DNA]</scope>
    <source>
        <strain evidence="9 10">ATCC BAA-463</strain>
    </source>
</reference>
<evidence type="ECO:0000256" key="2">
    <source>
        <dbReference type="ARBA" id="ARBA00005005"/>
    </source>
</evidence>
<dbReference type="SUPFAM" id="SSF56801">
    <property type="entry name" value="Acetyl-CoA synthetase-like"/>
    <property type="match status" value="1"/>
</dbReference>
<dbReference type="Gene3D" id="3.30.300.30">
    <property type="match status" value="1"/>
</dbReference>
<dbReference type="PANTHER" id="PTHR43767">
    <property type="entry name" value="LONG-CHAIN-FATTY-ACID--COA LIGASE"/>
    <property type="match status" value="1"/>
</dbReference>
<proteinExistence type="predicted"/>
<dbReference type="AlphaFoldDB" id="A0AAU8ST27"/>
<comment type="pathway">
    <text evidence="2">Lipid metabolism; fatty acid beta-oxidation.</text>
</comment>
<dbReference type="Gene3D" id="3.40.50.12780">
    <property type="entry name" value="N-terminal domain of ligase-like"/>
    <property type="match status" value="1"/>
</dbReference>
<dbReference type="InterPro" id="IPR042099">
    <property type="entry name" value="ANL_N_sf"/>
</dbReference>
<dbReference type="KEGG" id="bfn:OI25_7319"/>
<name>A0AAU8ST27_9BURK</name>
<dbReference type="NCBIfam" id="NF004814">
    <property type="entry name" value="PRK06164.1"/>
    <property type="match status" value="1"/>
</dbReference>
<feature type="domain" description="AMP-dependent synthetase/ligase" evidence="7">
    <location>
        <begin position="25"/>
        <end position="399"/>
    </location>
</feature>
<comment type="subcellular location">
    <subcellularLocation>
        <location evidence="1">Membrane</location>
        <topology evidence="1">Peripheral membrane protein</topology>
    </subcellularLocation>
</comment>
<accession>A0AAU8ST27</accession>
<dbReference type="GO" id="GO:0004467">
    <property type="term" value="F:long-chain fatty acid-CoA ligase activity"/>
    <property type="evidence" value="ECO:0007669"/>
    <property type="project" value="UniProtKB-EC"/>
</dbReference>
<gene>
    <name evidence="9" type="ORF">OI25_7319</name>
</gene>
<evidence type="ECO:0000256" key="1">
    <source>
        <dbReference type="ARBA" id="ARBA00004170"/>
    </source>
</evidence>